<proteinExistence type="predicted"/>
<evidence type="ECO:0000313" key="1">
    <source>
        <dbReference type="EMBL" id="AKF04795.1"/>
    </source>
</evidence>
<dbReference type="PROSITE" id="PS51318">
    <property type="entry name" value="TAT"/>
    <property type="match status" value="1"/>
</dbReference>
<dbReference type="InterPro" id="IPR011447">
    <property type="entry name" value="DUF1552"/>
</dbReference>
<dbReference type="EMBL" id="CP011125">
    <property type="protein sequence ID" value="AKF04795.1"/>
    <property type="molecule type" value="Genomic_DNA"/>
</dbReference>
<organism evidence="1 2">
    <name type="scientific">Sandaracinus amylolyticus</name>
    <dbReference type="NCBI Taxonomy" id="927083"/>
    <lineage>
        <taxon>Bacteria</taxon>
        <taxon>Pseudomonadati</taxon>
        <taxon>Myxococcota</taxon>
        <taxon>Polyangia</taxon>
        <taxon>Polyangiales</taxon>
        <taxon>Sandaracinaceae</taxon>
        <taxon>Sandaracinus</taxon>
    </lineage>
</organism>
<evidence type="ECO:0008006" key="3">
    <source>
        <dbReference type="Google" id="ProtNLM"/>
    </source>
</evidence>
<dbReference type="InterPro" id="IPR006311">
    <property type="entry name" value="TAT_signal"/>
</dbReference>
<gene>
    <name evidence="1" type="ORF">DB32_001944</name>
</gene>
<protein>
    <recommendedName>
        <fullName evidence="3">Tat (Twin-arginine translocation) pathway signal sequence domain protein</fullName>
    </recommendedName>
</protein>
<dbReference type="Pfam" id="PF07586">
    <property type="entry name" value="HXXSHH"/>
    <property type="match status" value="1"/>
</dbReference>
<accession>A0A0F6YH97</accession>
<name>A0A0F6YH97_9BACT</name>
<dbReference type="STRING" id="927083.DB32_001944"/>
<dbReference type="AlphaFoldDB" id="A0A0F6YH97"/>
<dbReference type="KEGG" id="samy:DB32_001944"/>
<sequence length="450" mass="48796">MMSAWSKKKLGRRFFLGGAGAAIALPFLPSAARMIEGRSTAHADHASCEDPKRLLAWYVPCGIHMAAWRPTSTGRDFALPEILQPLEPVRAKINVLTGIANMPARPDGPGDHAAGTGSFITATHVVKTEGSDIRNGVSMDQVAAMHIGSCTRFASLELGIDGGGPAGGCDSGYSCAYARNVSWSGPQTPMPKMTDVRAVFDRLFEGFDPTASLAEIERRRAYRTSVLDVALEDANSLRPRLGTTDQRKLDEYLTAVREVELRISSEETLVCEIPGRPATDLDLTARIDVMSDLQAIAMQCDLTRVITFMMANAGSNRSYPFLGISDGHHSLSHHQGNAENHRKLTLIDRWEMERFSYFLQKLDSIEEPGGGTLLDTCAVFLSSEISDGDRHNHDDMPILVAGTANGAWETGRHVVYDGRPPVANLFTTLLNAVGVPSERFGDDGTGPLTI</sequence>
<evidence type="ECO:0000313" key="2">
    <source>
        <dbReference type="Proteomes" id="UP000034883"/>
    </source>
</evidence>
<keyword evidence="2" id="KW-1185">Reference proteome</keyword>
<reference evidence="1 2" key="1">
    <citation type="submission" date="2015-03" db="EMBL/GenBank/DDBJ databases">
        <title>Genome assembly of Sandaracinus amylolyticus DSM 53668.</title>
        <authorList>
            <person name="Sharma G."/>
            <person name="Subramanian S."/>
        </authorList>
    </citation>
    <scope>NUCLEOTIDE SEQUENCE [LARGE SCALE GENOMIC DNA]</scope>
    <source>
        <strain evidence="1 2">DSM 53668</strain>
    </source>
</reference>
<dbReference type="Proteomes" id="UP000034883">
    <property type="component" value="Chromosome"/>
</dbReference>